<feature type="compositionally biased region" description="Gly residues" evidence="1">
    <location>
        <begin position="104"/>
        <end position="117"/>
    </location>
</feature>
<sequence>MGRYIMRTGSTGLGSILFTSPRITGHRHRRVRSPSPAALVVFKKAPRPLQHSLCGVGVSCSLPVRNDPQVISAANGVTHSVGDDGVEPPPGRPGKPGTKDGAALGQGGSDGTPGTTGAGDDLELGVPGKPDDVGGDGLATGKPGKMGLRGLAPPGRPGYRSTLASDVADAAVYLAASDGRAAAAATATITAASTTAM</sequence>
<evidence type="ECO:0000313" key="2">
    <source>
        <dbReference type="EnsemblPlants" id="KQK93382"/>
    </source>
</evidence>
<reference evidence="2" key="2">
    <citation type="submission" date="2018-08" db="UniProtKB">
        <authorList>
            <consortium name="EnsemblPlants"/>
        </authorList>
    </citation>
    <scope>IDENTIFICATION</scope>
    <source>
        <strain evidence="2">Yugu1</strain>
    </source>
</reference>
<dbReference type="Proteomes" id="UP000004995">
    <property type="component" value="Unassembled WGS sequence"/>
</dbReference>
<dbReference type="HOGENOM" id="CLU_1296088_0_0_1"/>
<evidence type="ECO:0000313" key="3">
    <source>
        <dbReference type="Proteomes" id="UP000004995"/>
    </source>
</evidence>
<dbReference type="Gramene" id="KQK93382">
    <property type="protein sequence ID" value="KQK93382"/>
    <property type="gene ID" value="SETIT_026880mg"/>
</dbReference>
<keyword evidence="3" id="KW-1185">Reference proteome</keyword>
<dbReference type="OMA" id="ITGHRHR"/>
<dbReference type="EMBL" id="AGNK02004605">
    <property type="status" value="NOT_ANNOTATED_CDS"/>
    <property type="molecule type" value="Genomic_DNA"/>
</dbReference>
<reference evidence="3" key="1">
    <citation type="journal article" date="2012" name="Nat. Biotechnol.">
        <title>Reference genome sequence of the model plant Setaria.</title>
        <authorList>
            <person name="Bennetzen J.L."/>
            <person name="Schmutz J."/>
            <person name="Wang H."/>
            <person name="Percifield R."/>
            <person name="Hawkins J."/>
            <person name="Pontaroli A.C."/>
            <person name="Estep M."/>
            <person name="Feng L."/>
            <person name="Vaughn J.N."/>
            <person name="Grimwood J."/>
            <person name="Jenkins J."/>
            <person name="Barry K."/>
            <person name="Lindquist E."/>
            <person name="Hellsten U."/>
            <person name="Deshpande S."/>
            <person name="Wang X."/>
            <person name="Wu X."/>
            <person name="Mitros T."/>
            <person name="Triplett J."/>
            <person name="Yang X."/>
            <person name="Ye C.Y."/>
            <person name="Mauro-Herrera M."/>
            <person name="Wang L."/>
            <person name="Li P."/>
            <person name="Sharma M."/>
            <person name="Sharma R."/>
            <person name="Ronald P.C."/>
            <person name="Panaud O."/>
            <person name="Kellogg E.A."/>
            <person name="Brutnell T.P."/>
            <person name="Doust A.N."/>
            <person name="Tuskan G.A."/>
            <person name="Rokhsar D."/>
            <person name="Devos K.M."/>
        </authorList>
    </citation>
    <scope>NUCLEOTIDE SEQUENCE [LARGE SCALE GENOMIC DNA]</scope>
    <source>
        <strain evidence="3">cv. Yugu1</strain>
    </source>
</reference>
<dbReference type="STRING" id="4555.K3ZJX5"/>
<organism evidence="2 3">
    <name type="scientific">Setaria italica</name>
    <name type="common">Foxtail millet</name>
    <name type="synonym">Panicum italicum</name>
    <dbReference type="NCBI Taxonomy" id="4555"/>
    <lineage>
        <taxon>Eukaryota</taxon>
        <taxon>Viridiplantae</taxon>
        <taxon>Streptophyta</taxon>
        <taxon>Embryophyta</taxon>
        <taxon>Tracheophyta</taxon>
        <taxon>Spermatophyta</taxon>
        <taxon>Magnoliopsida</taxon>
        <taxon>Liliopsida</taxon>
        <taxon>Poales</taxon>
        <taxon>Poaceae</taxon>
        <taxon>PACMAD clade</taxon>
        <taxon>Panicoideae</taxon>
        <taxon>Panicodae</taxon>
        <taxon>Paniceae</taxon>
        <taxon>Cenchrinae</taxon>
        <taxon>Setaria</taxon>
    </lineage>
</organism>
<dbReference type="eggNOG" id="ENOG502R5ZJ">
    <property type="taxonomic scope" value="Eukaryota"/>
</dbReference>
<feature type="region of interest" description="Disordered" evidence="1">
    <location>
        <begin position="76"/>
        <end position="154"/>
    </location>
</feature>
<name>K3ZJX5_SETIT</name>
<proteinExistence type="predicted"/>
<dbReference type="EnsemblPlants" id="KQK93382">
    <property type="protein sequence ID" value="KQK93382"/>
    <property type="gene ID" value="SETIT_026880mg"/>
</dbReference>
<evidence type="ECO:0000256" key="1">
    <source>
        <dbReference type="SAM" id="MobiDB-lite"/>
    </source>
</evidence>
<dbReference type="InParanoid" id="K3ZJX5"/>
<accession>K3ZJX5</accession>
<protein>
    <submittedName>
        <fullName evidence="2">Uncharacterized protein</fullName>
    </submittedName>
</protein>
<dbReference type="AlphaFoldDB" id="K3ZJX5"/>